<dbReference type="Proteomes" id="UP000307841">
    <property type="component" value="Unassembled WGS sequence"/>
</dbReference>
<sequence>MKFQMINHASFLWEHDSIKLLTDPWLTGTAFDNGWGLLAKTRFTSEDFAEITHIWFSHEHPDHFHPQSLRTIPEEYRKRITILYQQSTDKKVIDWCRVFGFQQVIELSPDKWYSLSDDISVLCRPFPVGDSWLCIKTADMTILNLNDCEVSTTQEAKDILNRVGDIDLVWTQFSYAGWAGNKEDFLLRKKRAMEKLARVKKQVEVLQPLYVIPFASFAWFCHDENYYMNDAINKVDSVYRLLLEETDAKPIILYPGDTWTPHEAHNPAKALALYARDYEKMASSPTLLSSVKIEWDMLLEAALDFKEQIQKNNHSLFLSIVRPVTFYLSDYQKTFRFSLTDGLIESPCDPLDCDVELSSEALQYCFTHLWGWSTLRINGRLQAPKGRNARFKRFVMLGHVAQLNNFGIYMGWNWAFVRFLVNYLGEKIHNRYITTNNI</sequence>
<dbReference type="SUPFAM" id="SSF56281">
    <property type="entry name" value="Metallo-hydrolase/oxidoreductase"/>
    <property type="match status" value="1"/>
</dbReference>
<protein>
    <recommendedName>
        <fullName evidence="3">MBL fold metallo-hydrolase</fullName>
    </recommendedName>
</protein>
<dbReference type="Gene3D" id="3.60.15.10">
    <property type="entry name" value="Ribonuclease Z/Hydroxyacylglutathione hydrolase-like"/>
    <property type="match status" value="1"/>
</dbReference>
<proteinExistence type="predicted"/>
<dbReference type="InterPro" id="IPR036866">
    <property type="entry name" value="RibonucZ/Hydroxyglut_hydro"/>
</dbReference>
<keyword evidence="2" id="KW-1185">Reference proteome</keyword>
<gene>
    <name evidence="1" type="ORF">E8L90_26890</name>
</gene>
<dbReference type="EMBL" id="SZNK01000001">
    <property type="protein sequence ID" value="TKI58732.1"/>
    <property type="molecule type" value="Genomic_DNA"/>
</dbReference>
<name>A0A4U2YF04_9BACL</name>
<evidence type="ECO:0000313" key="2">
    <source>
        <dbReference type="Proteomes" id="UP000307841"/>
    </source>
</evidence>
<dbReference type="RefSeq" id="WP_137032326.1">
    <property type="nucleotide sequence ID" value="NZ_SZNK01000001.1"/>
</dbReference>
<evidence type="ECO:0008006" key="3">
    <source>
        <dbReference type="Google" id="ProtNLM"/>
    </source>
</evidence>
<organism evidence="1 2">
    <name type="scientific">Brevibacillus antibioticus</name>
    <dbReference type="NCBI Taxonomy" id="2570228"/>
    <lineage>
        <taxon>Bacteria</taxon>
        <taxon>Bacillati</taxon>
        <taxon>Bacillota</taxon>
        <taxon>Bacilli</taxon>
        <taxon>Bacillales</taxon>
        <taxon>Paenibacillaceae</taxon>
        <taxon>Brevibacillus</taxon>
    </lineage>
</organism>
<evidence type="ECO:0000313" key="1">
    <source>
        <dbReference type="EMBL" id="TKI58732.1"/>
    </source>
</evidence>
<dbReference type="OrthoDB" id="9769355at2"/>
<reference evidence="1 2" key="1">
    <citation type="submission" date="2019-04" db="EMBL/GenBank/DDBJ databases">
        <title>Whole genome sequencing of Brevibacillus sp. TGS2-1.</title>
        <authorList>
            <person name="Choi A."/>
        </authorList>
    </citation>
    <scope>NUCLEOTIDE SEQUENCE [LARGE SCALE GENOMIC DNA]</scope>
    <source>
        <strain evidence="1 2">TGS2-1</strain>
    </source>
</reference>
<comment type="caution">
    <text evidence="1">The sequence shown here is derived from an EMBL/GenBank/DDBJ whole genome shotgun (WGS) entry which is preliminary data.</text>
</comment>
<dbReference type="Pfam" id="PF13483">
    <property type="entry name" value="Lactamase_B_3"/>
    <property type="match status" value="1"/>
</dbReference>
<dbReference type="AlphaFoldDB" id="A0A4U2YF04"/>
<accession>A0A4U2YF04</accession>